<feature type="compositionally biased region" description="Polar residues" evidence="1">
    <location>
        <begin position="129"/>
        <end position="143"/>
    </location>
</feature>
<keyword evidence="4" id="KW-1185">Reference proteome</keyword>
<gene>
    <name evidence="3" type="ORF">DB88DRAFT_488964</name>
</gene>
<evidence type="ECO:0000313" key="4">
    <source>
        <dbReference type="Proteomes" id="UP001182556"/>
    </source>
</evidence>
<dbReference type="InterPro" id="IPR000195">
    <property type="entry name" value="Rab-GAP-TBC_dom"/>
</dbReference>
<dbReference type="SUPFAM" id="SSF47923">
    <property type="entry name" value="Ypt/Rab-GAP domain of gyp1p"/>
    <property type="match status" value="2"/>
</dbReference>
<dbReference type="FunFam" id="1.10.472.80:FF:000054">
    <property type="entry name" value="Chromosome 16, whole genome shotgun sequence"/>
    <property type="match status" value="1"/>
</dbReference>
<evidence type="ECO:0000259" key="2">
    <source>
        <dbReference type="PROSITE" id="PS50086"/>
    </source>
</evidence>
<feature type="region of interest" description="Disordered" evidence="1">
    <location>
        <begin position="113"/>
        <end position="151"/>
    </location>
</feature>
<reference evidence="3" key="1">
    <citation type="submission" date="2023-02" db="EMBL/GenBank/DDBJ databases">
        <title>Identification and recombinant expression of a fungal hydrolase from Papiliotrema laurentii that hydrolyzes apple cutin and clears colloidal polyester polyurethane.</title>
        <authorList>
            <consortium name="DOE Joint Genome Institute"/>
            <person name="Roman V.A."/>
            <person name="Bojanowski C."/>
            <person name="Crable B.R."/>
            <person name="Wagner D.N."/>
            <person name="Hung C.S."/>
            <person name="Nadeau L.J."/>
            <person name="Schratz L."/>
            <person name="Haridas S."/>
            <person name="Pangilinan J."/>
            <person name="Lipzen A."/>
            <person name="Na H."/>
            <person name="Yan M."/>
            <person name="Ng V."/>
            <person name="Grigoriev I.V."/>
            <person name="Spatafora J.W."/>
            <person name="Barlow D."/>
            <person name="Biffinger J."/>
            <person name="Kelley-Loughnane N."/>
            <person name="Varaljay V.A."/>
            <person name="Crookes-Goodson W.J."/>
        </authorList>
    </citation>
    <scope>NUCLEOTIDE SEQUENCE</scope>
    <source>
        <strain evidence="3">5307AH</strain>
    </source>
</reference>
<dbReference type="AlphaFoldDB" id="A0AAD9FLT8"/>
<sequence>MGTNLQDYVELLNAEQHVQVDKLRENARHGVFPSVRGEVWMYLLGVLSEDKTQEITSVVNLISQYQNLPSTLPSELTSALTQIALSHHTRRFFNPTYAGLITSLTAETPSLAPIPGEGKSHARDVTISVPLSSTSTETRPSGSSKKEEGELNTLRSQYSRFLPPPPSAPPTRNGYISTVLEVLGKYYHIRLNRRLAMTSPTERHSQGTTPAPPGGGVYEDILHGAERDWVYLVTPFVCCLSRPGAICLGFEKLMDRLDRFPPLPSRLASLLTLFRLAIPDLHSYFEDEQVPYVEVTLSWLTSLLSREMWLGDVLRLWDAYLASDDMFELHCYVCVAILATCKETLEELDGSEAKLMLLDLPPMDVDRLLQDAANLRVSFPLPRPVQEE</sequence>
<evidence type="ECO:0000256" key="1">
    <source>
        <dbReference type="SAM" id="MobiDB-lite"/>
    </source>
</evidence>
<dbReference type="Pfam" id="PF00566">
    <property type="entry name" value="RabGAP-TBC"/>
    <property type="match status" value="1"/>
</dbReference>
<dbReference type="PANTHER" id="PTHR22957:SF268">
    <property type="entry name" value="ANKYRIN REPEAT-CONTAINING PROTEIN"/>
    <property type="match status" value="1"/>
</dbReference>
<dbReference type="PROSITE" id="PS50086">
    <property type="entry name" value="TBC_RABGAP"/>
    <property type="match status" value="1"/>
</dbReference>
<dbReference type="SMART" id="SM00164">
    <property type="entry name" value="TBC"/>
    <property type="match status" value="1"/>
</dbReference>
<proteinExistence type="predicted"/>
<organism evidence="3 4">
    <name type="scientific">Papiliotrema laurentii</name>
    <name type="common">Cryptococcus laurentii</name>
    <dbReference type="NCBI Taxonomy" id="5418"/>
    <lineage>
        <taxon>Eukaryota</taxon>
        <taxon>Fungi</taxon>
        <taxon>Dikarya</taxon>
        <taxon>Basidiomycota</taxon>
        <taxon>Agaricomycotina</taxon>
        <taxon>Tremellomycetes</taxon>
        <taxon>Tremellales</taxon>
        <taxon>Rhynchogastremaceae</taxon>
        <taxon>Papiliotrema</taxon>
    </lineage>
</organism>
<protein>
    <submittedName>
        <fullName evidence="3">Rab-GTPase-TBC domain-containing protein</fullName>
    </submittedName>
</protein>
<feature type="domain" description="Rab-GAP TBC" evidence="2">
    <location>
        <begin position="30"/>
        <end position="324"/>
    </location>
</feature>
<comment type="caution">
    <text evidence="3">The sequence shown here is derived from an EMBL/GenBank/DDBJ whole genome shotgun (WGS) entry which is preliminary data.</text>
</comment>
<name>A0AAD9FLT8_PAPLA</name>
<evidence type="ECO:0000313" key="3">
    <source>
        <dbReference type="EMBL" id="KAK1924055.1"/>
    </source>
</evidence>
<dbReference type="Gene3D" id="1.10.472.80">
    <property type="entry name" value="Ypt/Rab-GAP domain of gyp1p, domain 3"/>
    <property type="match status" value="1"/>
</dbReference>
<dbReference type="EMBL" id="JAODAN010000005">
    <property type="protein sequence ID" value="KAK1924055.1"/>
    <property type="molecule type" value="Genomic_DNA"/>
</dbReference>
<accession>A0AAD9FLT8</accession>
<dbReference type="GO" id="GO:0005096">
    <property type="term" value="F:GTPase activator activity"/>
    <property type="evidence" value="ECO:0007669"/>
    <property type="project" value="TreeGrafter"/>
</dbReference>
<dbReference type="PANTHER" id="PTHR22957">
    <property type="entry name" value="TBC1 DOMAIN FAMILY MEMBER GTPASE-ACTIVATING PROTEIN"/>
    <property type="match status" value="1"/>
</dbReference>
<dbReference type="InterPro" id="IPR035969">
    <property type="entry name" value="Rab-GAP_TBC_sf"/>
</dbReference>
<dbReference type="Proteomes" id="UP001182556">
    <property type="component" value="Unassembled WGS sequence"/>
</dbReference>